<evidence type="ECO:0000313" key="3">
    <source>
        <dbReference type="Proteomes" id="UP000535020"/>
    </source>
</evidence>
<dbReference type="AlphaFoldDB" id="A0A7Y8Y184"/>
<dbReference type="RefSeq" id="WP_176005380.1">
    <property type="nucleotide sequence ID" value="NZ_JABWMI010000007.1"/>
</dbReference>
<evidence type="ECO:0008006" key="4">
    <source>
        <dbReference type="Google" id="ProtNLM"/>
    </source>
</evidence>
<name>A0A7Y8Y184_9FLAO</name>
<sequence>MKPLLSLLVLLISFAATTQTTEINSTEYGFSLSVPSWMTLATADNPWEVDFPPLKNTTDKISIKGFHKKEFQKLQSISAQLKKGNKFEGKTIVSIEKLEGYLPFGETYKVVSKVKDERFLDLLTFVDTSTGHLLIDFASSNEAYELNVVKFRSVISDLKIN</sequence>
<keyword evidence="1" id="KW-0732">Signal</keyword>
<dbReference type="EMBL" id="JACBJI010000002">
    <property type="protein sequence ID" value="NYA70555.1"/>
    <property type="molecule type" value="Genomic_DNA"/>
</dbReference>
<evidence type="ECO:0000313" key="2">
    <source>
        <dbReference type="EMBL" id="NYA70555.1"/>
    </source>
</evidence>
<protein>
    <recommendedName>
        <fullName evidence="4">DUF4252 domain-containing protein</fullName>
    </recommendedName>
</protein>
<feature type="chain" id="PRO_5031274865" description="DUF4252 domain-containing protein" evidence="1">
    <location>
        <begin position="19"/>
        <end position="161"/>
    </location>
</feature>
<reference evidence="2 3" key="1">
    <citation type="submission" date="2020-07" db="EMBL/GenBank/DDBJ databases">
        <authorList>
            <person name="Sun Q."/>
        </authorList>
    </citation>
    <scope>NUCLEOTIDE SEQUENCE [LARGE SCALE GENOMIC DNA]</scope>
    <source>
        <strain evidence="2 3">MAH-1</strain>
    </source>
</reference>
<comment type="caution">
    <text evidence="2">The sequence shown here is derived from an EMBL/GenBank/DDBJ whole genome shotgun (WGS) entry which is preliminary data.</text>
</comment>
<organism evidence="2 3">
    <name type="scientific">Flavobacterium agri</name>
    <dbReference type="NCBI Taxonomy" id="2743471"/>
    <lineage>
        <taxon>Bacteria</taxon>
        <taxon>Pseudomonadati</taxon>
        <taxon>Bacteroidota</taxon>
        <taxon>Flavobacteriia</taxon>
        <taxon>Flavobacteriales</taxon>
        <taxon>Flavobacteriaceae</taxon>
        <taxon>Flavobacterium</taxon>
    </lineage>
</organism>
<keyword evidence="3" id="KW-1185">Reference proteome</keyword>
<gene>
    <name evidence="2" type="ORF">HZF10_06455</name>
</gene>
<dbReference type="Proteomes" id="UP000535020">
    <property type="component" value="Unassembled WGS sequence"/>
</dbReference>
<accession>A0A7Y8Y184</accession>
<proteinExistence type="predicted"/>
<feature type="signal peptide" evidence="1">
    <location>
        <begin position="1"/>
        <end position="18"/>
    </location>
</feature>
<evidence type="ECO:0000256" key="1">
    <source>
        <dbReference type="SAM" id="SignalP"/>
    </source>
</evidence>